<proteinExistence type="predicted"/>
<dbReference type="AlphaFoldDB" id="A0A9I9D7I3"/>
<reference evidence="1" key="1">
    <citation type="submission" date="2023-03" db="UniProtKB">
        <authorList>
            <consortium name="EnsemblPlants"/>
        </authorList>
    </citation>
    <scope>IDENTIFICATION</scope>
</reference>
<evidence type="ECO:0000313" key="1">
    <source>
        <dbReference type="EnsemblPlants" id="MELO3C013978.2.1"/>
    </source>
</evidence>
<protein>
    <submittedName>
        <fullName evidence="1">Uncharacterized protein</fullName>
    </submittedName>
</protein>
<organism evidence="1">
    <name type="scientific">Cucumis melo</name>
    <name type="common">Muskmelon</name>
    <dbReference type="NCBI Taxonomy" id="3656"/>
    <lineage>
        <taxon>Eukaryota</taxon>
        <taxon>Viridiplantae</taxon>
        <taxon>Streptophyta</taxon>
        <taxon>Embryophyta</taxon>
        <taxon>Tracheophyta</taxon>
        <taxon>Spermatophyta</taxon>
        <taxon>Magnoliopsida</taxon>
        <taxon>eudicotyledons</taxon>
        <taxon>Gunneridae</taxon>
        <taxon>Pentapetalae</taxon>
        <taxon>rosids</taxon>
        <taxon>fabids</taxon>
        <taxon>Cucurbitales</taxon>
        <taxon>Cucurbitaceae</taxon>
        <taxon>Benincaseae</taxon>
        <taxon>Cucumis</taxon>
    </lineage>
</organism>
<dbReference type="EnsemblPlants" id="MELO3C013978.2.1">
    <property type="protein sequence ID" value="MELO3C013978.2.1"/>
    <property type="gene ID" value="MELO3C013978.2"/>
</dbReference>
<accession>A0A9I9D7I3</accession>
<name>A0A9I9D7I3_CUCME</name>
<dbReference type="Gramene" id="MELO3C013978.2.1">
    <property type="protein sequence ID" value="MELO3C013978.2.1"/>
    <property type="gene ID" value="MELO3C013978.2"/>
</dbReference>
<sequence>MGCFVETFANVRSNESIKYERFDMPDENDMEFSSMYNQGIDMSQEDVRAS</sequence>